<proteinExistence type="inferred from homology"/>
<dbReference type="AlphaFoldDB" id="A0A518ALS8"/>
<keyword evidence="5" id="KW-1185">Reference proteome</keyword>
<dbReference type="InterPro" id="IPR003362">
    <property type="entry name" value="Bact_transf"/>
</dbReference>
<name>A0A518ALS8_9BACT</name>
<dbReference type="PANTHER" id="PTHR30576:SF0">
    <property type="entry name" value="UNDECAPRENYL-PHOSPHATE N-ACETYLGALACTOSAMINYL 1-PHOSPHATE TRANSFERASE-RELATED"/>
    <property type="match status" value="1"/>
</dbReference>
<feature type="transmembrane region" description="Helical" evidence="2">
    <location>
        <begin position="29"/>
        <end position="51"/>
    </location>
</feature>
<accession>A0A518ALS8</accession>
<evidence type="ECO:0000313" key="4">
    <source>
        <dbReference type="EMBL" id="QDU55671.1"/>
    </source>
</evidence>
<reference evidence="4 5" key="1">
    <citation type="submission" date="2019-02" db="EMBL/GenBank/DDBJ databases">
        <title>Deep-cultivation of Planctomycetes and their phenomic and genomic characterization uncovers novel biology.</title>
        <authorList>
            <person name="Wiegand S."/>
            <person name="Jogler M."/>
            <person name="Boedeker C."/>
            <person name="Pinto D."/>
            <person name="Vollmers J."/>
            <person name="Rivas-Marin E."/>
            <person name="Kohn T."/>
            <person name="Peeters S.H."/>
            <person name="Heuer A."/>
            <person name="Rast P."/>
            <person name="Oberbeckmann S."/>
            <person name="Bunk B."/>
            <person name="Jeske O."/>
            <person name="Meyerdierks A."/>
            <person name="Storesund J.E."/>
            <person name="Kallscheuer N."/>
            <person name="Luecker S."/>
            <person name="Lage O.M."/>
            <person name="Pohl T."/>
            <person name="Merkel B.J."/>
            <person name="Hornburger P."/>
            <person name="Mueller R.-W."/>
            <person name="Bruemmer F."/>
            <person name="Labrenz M."/>
            <person name="Spormann A.M."/>
            <person name="Op den Camp H."/>
            <person name="Overmann J."/>
            <person name="Amann R."/>
            <person name="Jetten M.S.M."/>
            <person name="Mascher T."/>
            <person name="Medema M.H."/>
            <person name="Devos D.P."/>
            <person name="Kaster A.-K."/>
            <person name="Ovreas L."/>
            <person name="Rohde M."/>
            <person name="Galperin M.Y."/>
            <person name="Jogler C."/>
        </authorList>
    </citation>
    <scope>NUCLEOTIDE SEQUENCE [LARGE SCALE GENOMIC DNA]</scope>
    <source>
        <strain evidence="4 5">Pan181</strain>
    </source>
</reference>
<dbReference type="RefSeq" id="WP_145246500.1">
    <property type="nucleotide sequence ID" value="NZ_CP036278.1"/>
</dbReference>
<evidence type="ECO:0000256" key="2">
    <source>
        <dbReference type="SAM" id="Phobius"/>
    </source>
</evidence>
<comment type="similarity">
    <text evidence="1">Belongs to the bacterial sugar transferase family.</text>
</comment>
<keyword evidence="2" id="KW-0472">Membrane</keyword>
<dbReference type="GO" id="GO:0016780">
    <property type="term" value="F:phosphotransferase activity, for other substituted phosphate groups"/>
    <property type="evidence" value="ECO:0007669"/>
    <property type="project" value="TreeGrafter"/>
</dbReference>
<protein>
    <submittedName>
        <fullName evidence="4">Undecaprenyl-phosphate N-acetylgalactosaminyl 1-phosphate transferase</fullName>
        <ecNumber evidence="4">2.7.8.-</ecNumber>
    </submittedName>
</protein>
<evidence type="ECO:0000256" key="1">
    <source>
        <dbReference type="ARBA" id="ARBA00006464"/>
    </source>
</evidence>
<keyword evidence="4" id="KW-0808">Transferase</keyword>
<dbReference type="Proteomes" id="UP000315750">
    <property type="component" value="Chromosome"/>
</dbReference>
<dbReference type="KEGG" id="amuc:Pan181_18640"/>
<organism evidence="4 5">
    <name type="scientific">Aeoliella mucimassa</name>
    <dbReference type="NCBI Taxonomy" id="2527972"/>
    <lineage>
        <taxon>Bacteria</taxon>
        <taxon>Pseudomonadati</taxon>
        <taxon>Planctomycetota</taxon>
        <taxon>Planctomycetia</taxon>
        <taxon>Pirellulales</taxon>
        <taxon>Lacipirellulaceae</taxon>
        <taxon>Aeoliella</taxon>
    </lineage>
</organism>
<keyword evidence="2" id="KW-0812">Transmembrane</keyword>
<dbReference type="Pfam" id="PF02397">
    <property type="entry name" value="Bac_transf"/>
    <property type="match status" value="1"/>
</dbReference>
<dbReference type="EMBL" id="CP036278">
    <property type="protein sequence ID" value="QDU55671.1"/>
    <property type="molecule type" value="Genomic_DNA"/>
</dbReference>
<gene>
    <name evidence="4" type="primary">tuaA</name>
    <name evidence="4" type="ORF">Pan181_18640</name>
</gene>
<feature type="domain" description="Bacterial sugar transferase" evidence="3">
    <location>
        <begin position="29"/>
        <end position="208"/>
    </location>
</feature>
<dbReference type="EC" id="2.7.8.-" evidence="4"/>
<dbReference type="PANTHER" id="PTHR30576">
    <property type="entry name" value="COLANIC BIOSYNTHESIS UDP-GLUCOSE LIPID CARRIER TRANSFERASE"/>
    <property type="match status" value="1"/>
</dbReference>
<sequence>MSTIIQAVVNDSISEFSGYFDSKAIACQVLSGVLLILFGPLMLLCMGLVLLTSRGPAMYSQVRVGKHGKLFKVHKIRTMYVDAEKLSGPQLCAKRDARVTPVGGWLRFLHLDELPQLFNVLHGEMCLIGPRPERPEIIEKNYLREIVPGFDNRTSVLPGVTGLAQINLPADQSAKCVIPKVALDLEYIRTASLGLDLRILLCTACRMLGVRHGIAVKLLRLDRHIDWNSVDEVWDNQPAHLTRAMARKEPQDCCAESKHSTARKKTACLVHSDAVMTTQLVGECECHSIDEDHTLPHKPR</sequence>
<evidence type="ECO:0000313" key="5">
    <source>
        <dbReference type="Proteomes" id="UP000315750"/>
    </source>
</evidence>
<keyword evidence="2" id="KW-1133">Transmembrane helix</keyword>
<evidence type="ECO:0000259" key="3">
    <source>
        <dbReference type="Pfam" id="PF02397"/>
    </source>
</evidence>
<dbReference type="OrthoDB" id="9766874at2"/>